<name>A0ABD1Y8X2_9MARC</name>
<keyword evidence="8" id="KW-1185">Reference proteome</keyword>
<comment type="caution">
    <text evidence="7">The sequence shown here is derived from an EMBL/GenBank/DDBJ whole genome shotgun (WGS) entry which is preliminary data.</text>
</comment>
<dbReference type="Pfam" id="PF03016">
    <property type="entry name" value="Exostosin_GT47"/>
    <property type="match status" value="1"/>
</dbReference>
<dbReference type="AlphaFoldDB" id="A0ABD1Y8X2"/>
<keyword evidence="4" id="KW-0333">Golgi apparatus</keyword>
<evidence type="ECO:0000256" key="1">
    <source>
        <dbReference type="ARBA" id="ARBA00004323"/>
    </source>
</evidence>
<dbReference type="InterPro" id="IPR004263">
    <property type="entry name" value="Exostosin"/>
</dbReference>
<comment type="subcellular location">
    <subcellularLocation>
        <location evidence="1">Golgi apparatus membrane</location>
        <topology evidence="1">Single-pass type II membrane protein</topology>
    </subcellularLocation>
</comment>
<reference evidence="7 8" key="1">
    <citation type="submission" date="2024-09" db="EMBL/GenBank/DDBJ databases">
        <title>Chromosome-scale assembly of Riccia fluitans.</title>
        <authorList>
            <person name="Paukszto L."/>
            <person name="Sawicki J."/>
            <person name="Karawczyk K."/>
            <person name="Piernik-Szablinska J."/>
            <person name="Szczecinska M."/>
            <person name="Mazdziarz M."/>
        </authorList>
    </citation>
    <scope>NUCLEOTIDE SEQUENCE [LARGE SCALE GENOMIC DNA]</scope>
    <source>
        <strain evidence="7">Rf_01</strain>
        <tissue evidence="7">Aerial parts of the thallus</tissue>
    </source>
</reference>
<evidence type="ECO:0000313" key="7">
    <source>
        <dbReference type="EMBL" id="KAL2623203.1"/>
    </source>
</evidence>
<keyword evidence="5" id="KW-0812">Transmembrane</keyword>
<evidence type="ECO:0000256" key="3">
    <source>
        <dbReference type="ARBA" id="ARBA00022968"/>
    </source>
</evidence>
<keyword evidence="3" id="KW-0735">Signal-anchor</keyword>
<accession>A0ABD1Y8X2</accession>
<feature type="transmembrane region" description="Helical" evidence="5">
    <location>
        <begin position="12"/>
        <end position="33"/>
    </location>
</feature>
<dbReference type="InterPro" id="IPR040911">
    <property type="entry name" value="Exostosin_GT47"/>
</dbReference>
<sequence length="452" mass="52437">MDLKGRIFRGCVCSIILMGAAAVCLSLMFPVFFAETSLSDKVLAQWLMWSRSSGTTDDIGRGLISGDGRDDCPQLKVHVYDFPRRFHLGMLKQTELDQDLPWSDEEVPPPWPEKPVRNIGHNVEYWMLVDLLDIREGRRGDRVVIRVRDPEEAELFFVPFFSSLCFNRFDYHTNESQGKVIQGEVATLVMESPYWKRSGGEDHIIPIHHPNAFSYFRDLLNASIFIVSDFGRKVPEVSSLKKDVVAPYNHILPTYEDDNPADPFNSRKTLLFFQGTIKRKDDGIVRTKLANILQNQTGVHFEQGMKNETGFKQASVGMRNSKFCLDPAGDTPSSCRLFDVIASHCIPVIISDRIELPYEDDLDYSSFALFYSVEDSLQPGWLLSQLRNISQVQWLKMWTRLKEVSHHFEYQFPSRRNDAVNMIWKQLRRKVPAIKLRMHRKQRLRIADWWNW</sequence>
<dbReference type="PANTHER" id="PTHR11062:SF48">
    <property type="entry name" value="OJ1485_B09.5 PROTEIN"/>
    <property type="match status" value="1"/>
</dbReference>
<keyword evidence="5" id="KW-1133">Transmembrane helix</keyword>
<gene>
    <name evidence="7" type="ORF">R1flu_003408</name>
</gene>
<dbReference type="PANTHER" id="PTHR11062">
    <property type="entry name" value="EXOSTOSIN HEPARAN SULFATE GLYCOSYLTRANSFERASE -RELATED"/>
    <property type="match status" value="1"/>
</dbReference>
<protein>
    <recommendedName>
        <fullName evidence="6">Exostosin GT47 domain-containing protein</fullName>
    </recommendedName>
</protein>
<feature type="domain" description="Exostosin GT47" evidence="6">
    <location>
        <begin position="72"/>
        <end position="386"/>
    </location>
</feature>
<organism evidence="7 8">
    <name type="scientific">Riccia fluitans</name>
    <dbReference type="NCBI Taxonomy" id="41844"/>
    <lineage>
        <taxon>Eukaryota</taxon>
        <taxon>Viridiplantae</taxon>
        <taxon>Streptophyta</taxon>
        <taxon>Embryophyta</taxon>
        <taxon>Marchantiophyta</taxon>
        <taxon>Marchantiopsida</taxon>
        <taxon>Marchantiidae</taxon>
        <taxon>Marchantiales</taxon>
        <taxon>Ricciaceae</taxon>
        <taxon>Riccia</taxon>
    </lineage>
</organism>
<dbReference type="GO" id="GO:0000139">
    <property type="term" value="C:Golgi membrane"/>
    <property type="evidence" value="ECO:0007669"/>
    <property type="project" value="UniProtKB-SubCell"/>
</dbReference>
<evidence type="ECO:0000256" key="2">
    <source>
        <dbReference type="ARBA" id="ARBA00010271"/>
    </source>
</evidence>
<comment type="similarity">
    <text evidence="2">Belongs to the glycosyltransferase 47 family.</text>
</comment>
<evidence type="ECO:0000256" key="5">
    <source>
        <dbReference type="SAM" id="Phobius"/>
    </source>
</evidence>
<evidence type="ECO:0000256" key="4">
    <source>
        <dbReference type="ARBA" id="ARBA00023034"/>
    </source>
</evidence>
<evidence type="ECO:0000313" key="8">
    <source>
        <dbReference type="Proteomes" id="UP001605036"/>
    </source>
</evidence>
<dbReference type="Proteomes" id="UP001605036">
    <property type="component" value="Unassembled WGS sequence"/>
</dbReference>
<evidence type="ECO:0000259" key="6">
    <source>
        <dbReference type="Pfam" id="PF03016"/>
    </source>
</evidence>
<dbReference type="EMBL" id="JBHFFA010000006">
    <property type="protein sequence ID" value="KAL2623203.1"/>
    <property type="molecule type" value="Genomic_DNA"/>
</dbReference>
<proteinExistence type="inferred from homology"/>
<keyword evidence="5" id="KW-0472">Membrane</keyword>